<evidence type="ECO:0000256" key="6">
    <source>
        <dbReference type="ARBA" id="ARBA00022606"/>
    </source>
</evidence>
<feature type="compositionally biased region" description="Basic and acidic residues" evidence="16">
    <location>
        <begin position="103"/>
        <end position="115"/>
    </location>
</feature>
<dbReference type="CDD" id="cd05574">
    <property type="entry name" value="STKc_phototropin_like"/>
    <property type="match status" value="1"/>
</dbReference>
<dbReference type="NCBIfam" id="TIGR00229">
    <property type="entry name" value="sensory_box"/>
    <property type="match status" value="1"/>
</dbReference>
<dbReference type="PROSITE" id="PS00107">
    <property type="entry name" value="PROTEIN_KINASE_ATP"/>
    <property type="match status" value="1"/>
</dbReference>
<dbReference type="InterPro" id="IPR008271">
    <property type="entry name" value="Ser/Thr_kinase_AS"/>
</dbReference>
<dbReference type="InterPro" id="IPR000014">
    <property type="entry name" value="PAS"/>
</dbReference>
<evidence type="ECO:0000259" key="18">
    <source>
        <dbReference type="PROSITE" id="PS50112"/>
    </source>
</evidence>
<proteinExistence type="evidence at transcript level"/>
<dbReference type="InterPro" id="IPR035965">
    <property type="entry name" value="PAS-like_dom_sf"/>
</dbReference>
<keyword evidence="11" id="KW-0157">Chromophore</keyword>
<dbReference type="PANTHER" id="PTHR45637">
    <property type="entry name" value="FLIPPASE KINASE 1-RELATED"/>
    <property type="match status" value="1"/>
</dbReference>
<dbReference type="InterPro" id="IPR000719">
    <property type="entry name" value="Prot_kinase_dom"/>
</dbReference>
<dbReference type="Gene3D" id="3.30.200.20">
    <property type="entry name" value="Phosphorylase Kinase, domain 1"/>
    <property type="match status" value="1"/>
</dbReference>
<comment type="cofactor">
    <cofactor evidence="1">
        <name>FMN</name>
        <dbReference type="ChEBI" id="CHEBI:58210"/>
    </cofactor>
</comment>
<dbReference type="Pfam" id="PF13426">
    <property type="entry name" value="PAS_9"/>
    <property type="match status" value="1"/>
</dbReference>
<keyword evidence="7" id="KW-0808">Transferase</keyword>
<evidence type="ECO:0000256" key="10">
    <source>
        <dbReference type="ARBA" id="ARBA00022840"/>
    </source>
</evidence>
<evidence type="ECO:0000256" key="2">
    <source>
        <dbReference type="ARBA" id="ARBA00009903"/>
    </source>
</evidence>
<keyword evidence="12" id="KW-0675">Receptor</keyword>
<evidence type="ECO:0000256" key="4">
    <source>
        <dbReference type="ARBA" id="ARBA00022527"/>
    </source>
</evidence>
<dbReference type="GO" id="GO:0004674">
    <property type="term" value="F:protein serine/threonine kinase activity"/>
    <property type="evidence" value="ECO:0007669"/>
    <property type="project" value="UniProtKB-KW"/>
</dbReference>
<reference evidence="20" key="1">
    <citation type="journal article" date="2016" name="Proc. Natl. Acad. Sci. U.S.A.">
        <title>Functional and topological diversity of LOV domain photoreceptors.</title>
        <authorList>
            <person name="Glantz S.T."/>
            <person name="Carpenter E.J."/>
            <person name="Melkonian M."/>
            <person name="Gardner K.H."/>
            <person name="Boyden E.S."/>
            <person name="Wong G.K."/>
            <person name="Chow B.Y."/>
        </authorList>
    </citation>
    <scope>NUCLEOTIDE SEQUENCE</scope>
    <source>
        <strain evidence="20">UDUT_2003225</strain>
    </source>
</reference>
<feature type="domain" description="Protein kinase" evidence="17">
    <location>
        <begin position="511"/>
        <end position="798"/>
    </location>
</feature>
<dbReference type="CDD" id="cd00130">
    <property type="entry name" value="PAS"/>
    <property type="match status" value="1"/>
</dbReference>
<dbReference type="InterPro" id="IPR001610">
    <property type="entry name" value="PAC"/>
</dbReference>
<dbReference type="Pfam" id="PF00069">
    <property type="entry name" value="Pkinase"/>
    <property type="match status" value="1"/>
</dbReference>
<evidence type="ECO:0000259" key="19">
    <source>
        <dbReference type="PROSITE" id="PS50113"/>
    </source>
</evidence>
<evidence type="ECO:0000256" key="15">
    <source>
        <dbReference type="PROSITE-ProRule" id="PRU10141"/>
    </source>
</evidence>
<accession>A0A126X293</accession>
<dbReference type="AlphaFoldDB" id="A0A126X293"/>
<dbReference type="GO" id="GO:0009882">
    <property type="term" value="F:blue light photoreceptor activity"/>
    <property type="evidence" value="ECO:0007669"/>
    <property type="project" value="UniProtKB-ARBA"/>
</dbReference>
<dbReference type="PROSITE" id="PS50113">
    <property type="entry name" value="PAC"/>
    <property type="match status" value="1"/>
</dbReference>
<dbReference type="FunFam" id="1.10.510.10:FF:000265">
    <property type="entry name" value="Putative LOV domain-containing protein"/>
    <property type="match status" value="1"/>
</dbReference>
<dbReference type="SMART" id="SM00091">
    <property type="entry name" value="PAS"/>
    <property type="match status" value="1"/>
</dbReference>
<evidence type="ECO:0000256" key="11">
    <source>
        <dbReference type="ARBA" id="ARBA00022991"/>
    </source>
</evidence>
<dbReference type="SUPFAM" id="SSF56112">
    <property type="entry name" value="Protein kinase-like (PK-like)"/>
    <property type="match status" value="1"/>
</dbReference>
<dbReference type="PROSITE" id="PS00108">
    <property type="entry name" value="PROTEIN_KINASE_ST"/>
    <property type="match status" value="1"/>
</dbReference>
<keyword evidence="8 15" id="KW-0547">Nucleotide-binding</keyword>
<evidence type="ECO:0000256" key="7">
    <source>
        <dbReference type="ARBA" id="ARBA00022679"/>
    </source>
</evidence>
<dbReference type="PROSITE" id="PS50011">
    <property type="entry name" value="PROTEIN_KINASE_DOM"/>
    <property type="match status" value="1"/>
</dbReference>
<dbReference type="EC" id="2.7.11.1" evidence="3"/>
<dbReference type="PROSITE" id="PS50112">
    <property type="entry name" value="PAS"/>
    <property type="match status" value="1"/>
</dbReference>
<keyword evidence="6" id="KW-0716">Sensory transduction</keyword>
<dbReference type="InterPro" id="IPR017441">
    <property type="entry name" value="Protein_kinase_ATP_BS"/>
</dbReference>
<keyword evidence="9" id="KW-0418">Kinase</keyword>
<organism evidence="20">
    <name type="scientific">Larrea tridentata</name>
    <name type="common">Creosote bush</name>
    <name type="synonym">Zygophyllum tridentatum</name>
    <dbReference type="NCBI Taxonomy" id="66636"/>
    <lineage>
        <taxon>Eukaryota</taxon>
        <taxon>Viridiplantae</taxon>
        <taxon>Streptophyta</taxon>
        <taxon>Embryophyta</taxon>
        <taxon>Tracheophyta</taxon>
        <taxon>Spermatophyta</taxon>
        <taxon>Magnoliopsida</taxon>
        <taxon>eudicotyledons</taxon>
        <taxon>Gunneridae</taxon>
        <taxon>Pentapetalae</taxon>
        <taxon>rosids</taxon>
        <taxon>fabids</taxon>
        <taxon>Zygophyllales</taxon>
        <taxon>Zygophyllaceae</taxon>
        <taxon>Larreoideae</taxon>
        <taxon>Larrea</taxon>
    </lineage>
</organism>
<dbReference type="Gene3D" id="3.30.450.20">
    <property type="entry name" value="PAS domain"/>
    <property type="match status" value="1"/>
</dbReference>
<dbReference type="SUPFAM" id="SSF55785">
    <property type="entry name" value="PYP-like sensor domain (PAS domain)"/>
    <property type="match status" value="1"/>
</dbReference>
<dbReference type="InterPro" id="IPR000700">
    <property type="entry name" value="PAS-assoc_C"/>
</dbReference>
<keyword evidence="5" id="KW-0600">Photoreceptor protein</keyword>
<protein>
    <recommendedName>
        <fullName evidence="3">non-specific serine/threonine protein kinase</fullName>
        <ecNumber evidence="3">2.7.11.1</ecNumber>
    </recommendedName>
</protein>
<evidence type="ECO:0000256" key="1">
    <source>
        <dbReference type="ARBA" id="ARBA00001917"/>
    </source>
</evidence>
<sequence length="827" mass="92569">MEKSTYKSPPSSLDNQLFIGELWRSIEAFQSAEVQNGSSFATTTRKSINKWMAFEDKNSVKTNLITFNHSISSSNGNTVEGKDYNGSNGSNVEESSKATPKSPGDKKRSTTEESCSHGTDLGALPRVSQELKAALETLDQTFVVTDASMPDCPIVYACSGFFNMTGYSAKEVIGKNCRFLQGPETEEKEVAQIRAAVNNGKSYCGRLLNYKKDGTPFWNLLTINPIKDQNGKTIYFIGMQVEVGKNEKAFRPNGLQTSLLRYDAHQKAEMALDSIAKAVENVKHHTSHVTKTCWHAEEKEEFSLDYFLPESAELGSPSMPSGQTYRHDSSNEINFVQEAGRNAGKPARISLGGNKILGSPGETVVTEQEPSIGPEILMTKDLKSSNSWDRIESESDRYQETVLADTLEKQEPRIGPEILMTKDIKCSDSWDQIASERDRCQEIVLADALECKEEDLVIINPRPADNPIITEDLWDIHSQPVFPRPHKKDGASWLAVKKITALGEKIGLHHFKPIKPLGCGDTGSVHLVELKGTDQLFAMKAMEKSMLLKYKKVYQAFVEREIISQLDHPFLPTLYASFQTSTHVCFITDFCPGGELFDLLDKQPMKIFKEEWARFFVAEVVIGLEYLHCLGIIYRDLKPENILLQTNGHIVLTDFDLSYMTSCEPQIMKLPPPTSRRKSMSQPAPTIVAEPVTRSNSFVGTAEYMAPEIIRGASHTSAIDWWALGILSYEMLYGRTPFKGKNRRKTFANILHKDLTFPSSIPVSLAARQFINALLQKDPANRLGSTTGTNDIKRHPFLREINWPLIRCMTPPSFNAPLQLKEKTPKN</sequence>
<feature type="binding site" evidence="15">
    <location>
        <position position="540"/>
    </location>
    <ligand>
        <name>ATP</name>
        <dbReference type="ChEBI" id="CHEBI:30616"/>
    </ligand>
</feature>
<dbReference type="SMART" id="SM00220">
    <property type="entry name" value="S_TKc"/>
    <property type="match status" value="1"/>
</dbReference>
<dbReference type="InterPro" id="IPR011009">
    <property type="entry name" value="Kinase-like_dom_sf"/>
</dbReference>
<dbReference type="SMART" id="SM00086">
    <property type="entry name" value="PAC"/>
    <property type="match status" value="1"/>
</dbReference>
<dbReference type="FunFam" id="3.30.450.20:FF:000036">
    <property type="entry name" value="Putative LOV domain-containing protein"/>
    <property type="match status" value="1"/>
</dbReference>
<evidence type="ECO:0000256" key="8">
    <source>
        <dbReference type="ARBA" id="ARBA00022741"/>
    </source>
</evidence>
<comment type="similarity">
    <text evidence="2">Belongs to the protein kinase superfamily. AGC Ser/Thr protein kinase family.</text>
</comment>
<dbReference type="GO" id="GO:0005524">
    <property type="term" value="F:ATP binding"/>
    <property type="evidence" value="ECO:0007669"/>
    <property type="project" value="UniProtKB-UniRule"/>
</dbReference>
<evidence type="ECO:0000256" key="14">
    <source>
        <dbReference type="ARBA" id="ARBA00048679"/>
    </source>
</evidence>
<evidence type="ECO:0000313" key="20">
    <source>
        <dbReference type="EMBL" id="AML78836.1"/>
    </source>
</evidence>
<name>A0A126X293_LARTR</name>
<keyword evidence="4" id="KW-0723">Serine/threonine-protein kinase</keyword>
<evidence type="ECO:0000256" key="13">
    <source>
        <dbReference type="ARBA" id="ARBA00047899"/>
    </source>
</evidence>
<feature type="domain" description="PAC" evidence="19">
    <location>
        <begin position="201"/>
        <end position="255"/>
    </location>
</feature>
<feature type="region of interest" description="Disordered" evidence="16">
    <location>
        <begin position="76"/>
        <end position="121"/>
    </location>
</feature>
<dbReference type="Gene3D" id="1.10.510.10">
    <property type="entry name" value="Transferase(Phosphotransferase) domain 1"/>
    <property type="match status" value="1"/>
</dbReference>
<feature type="domain" description="PAS" evidence="18">
    <location>
        <begin position="127"/>
        <end position="200"/>
    </location>
</feature>
<evidence type="ECO:0000256" key="16">
    <source>
        <dbReference type="SAM" id="MobiDB-lite"/>
    </source>
</evidence>
<evidence type="ECO:0000256" key="9">
    <source>
        <dbReference type="ARBA" id="ARBA00022777"/>
    </source>
</evidence>
<comment type="catalytic activity">
    <reaction evidence="13">
        <text>L-threonyl-[protein] + ATP = O-phospho-L-threonyl-[protein] + ADP + H(+)</text>
        <dbReference type="Rhea" id="RHEA:46608"/>
        <dbReference type="Rhea" id="RHEA-COMP:11060"/>
        <dbReference type="Rhea" id="RHEA-COMP:11605"/>
        <dbReference type="ChEBI" id="CHEBI:15378"/>
        <dbReference type="ChEBI" id="CHEBI:30013"/>
        <dbReference type="ChEBI" id="CHEBI:30616"/>
        <dbReference type="ChEBI" id="CHEBI:61977"/>
        <dbReference type="ChEBI" id="CHEBI:456216"/>
        <dbReference type="EC" id="2.7.11.1"/>
    </reaction>
</comment>
<evidence type="ECO:0000259" key="17">
    <source>
        <dbReference type="PROSITE" id="PS50011"/>
    </source>
</evidence>
<keyword evidence="10 15" id="KW-0067">ATP-binding</keyword>
<evidence type="ECO:0000256" key="3">
    <source>
        <dbReference type="ARBA" id="ARBA00012513"/>
    </source>
</evidence>
<evidence type="ECO:0000256" key="12">
    <source>
        <dbReference type="ARBA" id="ARBA00023170"/>
    </source>
</evidence>
<evidence type="ECO:0000256" key="5">
    <source>
        <dbReference type="ARBA" id="ARBA00022543"/>
    </source>
</evidence>
<comment type="catalytic activity">
    <reaction evidence="14">
        <text>L-seryl-[protein] + ATP = O-phospho-L-seryl-[protein] + ADP + H(+)</text>
        <dbReference type="Rhea" id="RHEA:17989"/>
        <dbReference type="Rhea" id="RHEA-COMP:9863"/>
        <dbReference type="Rhea" id="RHEA-COMP:11604"/>
        <dbReference type="ChEBI" id="CHEBI:15378"/>
        <dbReference type="ChEBI" id="CHEBI:29999"/>
        <dbReference type="ChEBI" id="CHEBI:30616"/>
        <dbReference type="ChEBI" id="CHEBI:83421"/>
        <dbReference type="ChEBI" id="CHEBI:456216"/>
        <dbReference type="EC" id="2.7.11.1"/>
    </reaction>
</comment>
<dbReference type="EMBL" id="KU701184">
    <property type="protein sequence ID" value="AML78836.1"/>
    <property type="molecule type" value="mRNA"/>
</dbReference>